<name>A0A4R5DM03_9BACT</name>
<comment type="caution">
    <text evidence="1">The sequence shown here is derived from an EMBL/GenBank/DDBJ whole genome shotgun (WGS) entry which is preliminary data.</text>
</comment>
<protein>
    <submittedName>
        <fullName evidence="1">Uncharacterized protein</fullName>
    </submittedName>
</protein>
<sequence length="82" mass="9231">MKIGEKLLKVLNKKYPPSEFVAVRFERYDLAIKTDSDGDAVVLFIGKANQEGVVKGNRFSRVLVKDASGKVLKDHWDHKGKT</sequence>
<gene>
    <name evidence="1" type="ORF">E0F88_14910</name>
</gene>
<accession>A0A4R5DM03</accession>
<keyword evidence="2" id="KW-1185">Reference proteome</keyword>
<evidence type="ECO:0000313" key="1">
    <source>
        <dbReference type="EMBL" id="TDE14487.1"/>
    </source>
</evidence>
<reference evidence="1 2" key="1">
    <citation type="submission" date="2019-03" db="EMBL/GenBank/DDBJ databases">
        <title>Dyadobacter AR-3-6 sp. nov., isolated from arctic soil.</title>
        <authorList>
            <person name="Chaudhary D.K."/>
        </authorList>
    </citation>
    <scope>NUCLEOTIDE SEQUENCE [LARGE SCALE GENOMIC DNA]</scope>
    <source>
        <strain evidence="1 2">AR-3-6</strain>
    </source>
</reference>
<evidence type="ECO:0000313" key="2">
    <source>
        <dbReference type="Proteomes" id="UP000294850"/>
    </source>
</evidence>
<dbReference type="EMBL" id="SMFL01000005">
    <property type="protein sequence ID" value="TDE14487.1"/>
    <property type="molecule type" value="Genomic_DNA"/>
</dbReference>
<proteinExistence type="predicted"/>
<dbReference type="RefSeq" id="WP_131959071.1">
    <property type="nucleotide sequence ID" value="NZ_SMFL01000005.1"/>
</dbReference>
<dbReference type="Proteomes" id="UP000294850">
    <property type="component" value="Unassembled WGS sequence"/>
</dbReference>
<organism evidence="1 2">
    <name type="scientific">Dyadobacter psychrotolerans</name>
    <dbReference type="NCBI Taxonomy" id="2541721"/>
    <lineage>
        <taxon>Bacteria</taxon>
        <taxon>Pseudomonadati</taxon>
        <taxon>Bacteroidota</taxon>
        <taxon>Cytophagia</taxon>
        <taxon>Cytophagales</taxon>
        <taxon>Spirosomataceae</taxon>
        <taxon>Dyadobacter</taxon>
    </lineage>
</organism>
<dbReference type="OrthoDB" id="770510at2"/>
<dbReference type="AlphaFoldDB" id="A0A4R5DM03"/>